<feature type="region of interest" description="Disordered" evidence="2">
    <location>
        <begin position="160"/>
        <end position="191"/>
    </location>
</feature>
<proteinExistence type="predicted"/>
<feature type="coiled-coil region" evidence="1">
    <location>
        <begin position="46"/>
        <end position="73"/>
    </location>
</feature>
<feature type="compositionally biased region" description="Polar residues" evidence="2">
    <location>
        <begin position="257"/>
        <end position="266"/>
    </location>
</feature>
<dbReference type="AlphaFoldDB" id="A0AAX4P1J5"/>
<evidence type="ECO:0000313" key="4">
    <source>
        <dbReference type="Proteomes" id="UP001472866"/>
    </source>
</evidence>
<reference evidence="3 4" key="1">
    <citation type="submission" date="2024-03" db="EMBL/GenBank/DDBJ databases">
        <title>Complete genome sequence of the green alga Chloropicon roscoffensis RCC1871.</title>
        <authorList>
            <person name="Lemieux C."/>
            <person name="Pombert J.-F."/>
            <person name="Otis C."/>
            <person name="Turmel M."/>
        </authorList>
    </citation>
    <scope>NUCLEOTIDE SEQUENCE [LARGE SCALE GENOMIC DNA]</scope>
    <source>
        <strain evidence="3 4">RCC1871</strain>
    </source>
</reference>
<accession>A0AAX4P1J5</accession>
<evidence type="ECO:0000256" key="1">
    <source>
        <dbReference type="SAM" id="Coils"/>
    </source>
</evidence>
<name>A0AAX4P1J5_9CHLO</name>
<keyword evidence="4" id="KW-1185">Reference proteome</keyword>
<gene>
    <name evidence="3" type="ORF">HKI87_02g14680</name>
</gene>
<sequence length="286" mass="32980">MFCCLSDNAIVVCSVCGKSADKTANQLSIEEAKVWYVKRGDPIYCRKCLIEEKMRLKQELDTLKAINNMKNKKKDSKLQLSLRTIKDGKAWKKSESFVSAHKPSQRAMEMTKRAEKRLQSKHEIKEKRKETFSYDLRKELEVRRKLARFEKCESDQKINVAKKARRMSQDADKKARRMSQDTTDTKSLRGRRRRSSIIDFFKKFSGKGGRRASVEEQDIITPVTSSHNSPRSSFDGSRRSDGNLRDSFESRGRSESTEFSDIMTLNNIEEDPSIELALAEISTQSQ</sequence>
<dbReference type="EMBL" id="CP151502">
    <property type="protein sequence ID" value="WZN59940.1"/>
    <property type="molecule type" value="Genomic_DNA"/>
</dbReference>
<evidence type="ECO:0000256" key="2">
    <source>
        <dbReference type="SAM" id="MobiDB-lite"/>
    </source>
</evidence>
<feature type="compositionally biased region" description="Basic and acidic residues" evidence="2">
    <location>
        <begin position="236"/>
        <end position="256"/>
    </location>
</feature>
<feature type="region of interest" description="Disordered" evidence="2">
    <location>
        <begin position="211"/>
        <end position="266"/>
    </location>
</feature>
<protein>
    <submittedName>
        <fullName evidence="3">Uncharacterized protein</fullName>
    </submittedName>
</protein>
<evidence type="ECO:0000313" key="3">
    <source>
        <dbReference type="EMBL" id="WZN59940.1"/>
    </source>
</evidence>
<organism evidence="3 4">
    <name type="scientific">Chloropicon roscoffensis</name>
    <dbReference type="NCBI Taxonomy" id="1461544"/>
    <lineage>
        <taxon>Eukaryota</taxon>
        <taxon>Viridiplantae</taxon>
        <taxon>Chlorophyta</taxon>
        <taxon>Chloropicophyceae</taxon>
        <taxon>Chloropicales</taxon>
        <taxon>Chloropicaceae</taxon>
        <taxon>Chloropicon</taxon>
    </lineage>
</organism>
<keyword evidence="1" id="KW-0175">Coiled coil</keyword>
<dbReference type="Proteomes" id="UP001472866">
    <property type="component" value="Chromosome 02"/>
</dbReference>